<keyword evidence="3" id="KW-1185">Reference proteome</keyword>
<proteinExistence type="predicted"/>
<dbReference type="EMBL" id="JBBNAG010000003">
    <property type="protein sequence ID" value="KAK9148856.1"/>
    <property type="molecule type" value="Genomic_DNA"/>
</dbReference>
<dbReference type="Proteomes" id="UP001419268">
    <property type="component" value="Unassembled WGS sequence"/>
</dbReference>
<protein>
    <submittedName>
        <fullName evidence="2">Uncharacterized protein</fullName>
    </submittedName>
</protein>
<evidence type="ECO:0000313" key="3">
    <source>
        <dbReference type="Proteomes" id="UP001419268"/>
    </source>
</evidence>
<gene>
    <name evidence="2" type="ORF">Scep_007613</name>
</gene>
<evidence type="ECO:0000313" key="2">
    <source>
        <dbReference type="EMBL" id="KAK9148856.1"/>
    </source>
</evidence>
<feature type="region of interest" description="Disordered" evidence="1">
    <location>
        <begin position="40"/>
        <end position="59"/>
    </location>
</feature>
<evidence type="ECO:0000256" key="1">
    <source>
        <dbReference type="SAM" id="MobiDB-lite"/>
    </source>
</evidence>
<organism evidence="2 3">
    <name type="scientific">Stephania cephalantha</name>
    <dbReference type="NCBI Taxonomy" id="152367"/>
    <lineage>
        <taxon>Eukaryota</taxon>
        <taxon>Viridiplantae</taxon>
        <taxon>Streptophyta</taxon>
        <taxon>Embryophyta</taxon>
        <taxon>Tracheophyta</taxon>
        <taxon>Spermatophyta</taxon>
        <taxon>Magnoliopsida</taxon>
        <taxon>Ranunculales</taxon>
        <taxon>Menispermaceae</taxon>
        <taxon>Menispermoideae</taxon>
        <taxon>Cissampelideae</taxon>
        <taxon>Stephania</taxon>
    </lineage>
</organism>
<sequence length="91" mass="9850">MSAPAWMYMNRIKRGWDFHRGEARADAGVSVRAVYEGKERGGGVADEESNGGVANEDSSGGNAIEALAICYAIRAIHRATLRRQRVESIGV</sequence>
<reference evidence="2 3" key="1">
    <citation type="submission" date="2024-01" db="EMBL/GenBank/DDBJ databases">
        <title>Genome assemblies of Stephania.</title>
        <authorList>
            <person name="Yang L."/>
        </authorList>
    </citation>
    <scope>NUCLEOTIDE SEQUENCE [LARGE SCALE GENOMIC DNA]</scope>
    <source>
        <strain evidence="2">JXDWG</strain>
        <tissue evidence="2">Leaf</tissue>
    </source>
</reference>
<comment type="caution">
    <text evidence="2">The sequence shown here is derived from an EMBL/GenBank/DDBJ whole genome shotgun (WGS) entry which is preliminary data.</text>
</comment>
<name>A0AAP0PQ78_9MAGN</name>
<dbReference type="AlphaFoldDB" id="A0AAP0PQ78"/>
<accession>A0AAP0PQ78</accession>